<dbReference type="PANTHER" id="PTHR39425:SF1">
    <property type="entry name" value="CYTOCHROME C7-LIKE DOMAIN-CONTAINING PROTEIN"/>
    <property type="match status" value="1"/>
</dbReference>
<reference evidence="3" key="1">
    <citation type="submission" date="2020-12" db="EMBL/GenBank/DDBJ databases">
        <title>Geomonas sp. Red875, isolated from river sediment.</title>
        <authorList>
            <person name="Xu Z."/>
            <person name="Zhang Z."/>
            <person name="Masuda Y."/>
            <person name="Itoh H."/>
            <person name="Senoo K."/>
        </authorList>
    </citation>
    <scope>NUCLEOTIDE SEQUENCE</scope>
    <source>
        <strain evidence="3">Red875</strain>
    </source>
</reference>
<evidence type="ECO:0000313" key="3">
    <source>
        <dbReference type="EMBL" id="MBJ6726097.1"/>
    </source>
</evidence>
<proteinExistence type="predicted"/>
<dbReference type="PANTHER" id="PTHR39425">
    <property type="entry name" value="LIPOPROTEIN CYTOCHROME C"/>
    <property type="match status" value="1"/>
</dbReference>
<feature type="transmembrane region" description="Helical" evidence="1">
    <location>
        <begin position="12"/>
        <end position="40"/>
    </location>
</feature>
<sequence>MTAPAQKTEGKGFVGWGVLGSLTVVVLLVIASLVIFNVVYPVDIGTRQPIPFSHRVHVHTKHLSCVMCHTGVTDSQRAGIPPLQTCLLCHEHIITTFPYIQKLRDHFQQRRPVVWQRVNWLPEFVYFYHSVHVSRGIDCSVCHGNVALMDRVIKARKFEMGFCIQCHRDNNATHDCFTCHR</sequence>
<dbReference type="Proteomes" id="UP000636888">
    <property type="component" value="Unassembled WGS sequence"/>
</dbReference>
<dbReference type="AlphaFoldDB" id="A0A8J7LZ44"/>
<evidence type="ECO:0000313" key="4">
    <source>
        <dbReference type="Proteomes" id="UP000636888"/>
    </source>
</evidence>
<dbReference type="InterPro" id="IPR036280">
    <property type="entry name" value="Multihaem_cyt_sf"/>
</dbReference>
<keyword evidence="1" id="KW-0472">Membrane</keyword>
<gene>
    <name evidence="3" type="ORF">JFN93_15370</name>
</gene>
<dbReference type="EMBL" id="JAEMHM010000012">
    <property type="protein sequence ID" value="MBJ6726097.1"/>
    <property type="molecule type" value="Genomic_DNA"/>
</dbReference>
<evidence type="ECO:0000256" key="1">
    <source>
        <dbReference type="SAM" id="Phobius"/>
    </source>
</evidence>
<dbReference type="RefSeq" id="WP_199384988.1">
    <property type="nucleotide sequence ID" value="NZ_JAEMHM010000012.1"/>
</dbReference>
<dbReference type="CDD" id="cd08168">
    <property type="entry name" value="Cytochrom_C3"/>
    <property type="match status" value="1"/>
</dbReference>
<accession>A0A8J7LZ44</accession>
<dbReference type="InterPro" id="IPR029467">
    <property type="entry name" value="Cyt_c7-like"/>
</dbReference>
<dbReference type="Pfam" id="PF14522">
    <property type="entry name" value="Cytochrome_C7"/>
    <property type="match status" value="1"/>
</dbReference>
<protein>
    <submittedName>
        <fullName evidence="3">Cytochrome c3 family protein</fullName>
    </submittedName>
</protein>
<organism evidence="3 4">
    <name type="scientific">Geomesophilobacter sediminis</name>
    <dbReference type="NCBI Taxonomy" id="2798584"/>
    <lineage>
        <taxon>Bacteria</taxon>
        <taxon>Pseudomonadati</taxon>
        <taxon>Thermodesulfobacteriota</taxon>
        <taxon>Desulfuromonadia</taxon>
        <taxon>Geobacterales</taxon>
        <taxon>Geobacteraceae</taxon>
        <taxon>Geomesophilobacter</taxon>
    </lineage>
</organism>
<name>A0A8J7LZ44_9BACT</name>
<keyword evidence="1" id="KW-0812">Transmembrane</keyword>
<dbReference type="Gene3D" id="3.90.10.10">
    <property type="entry name" value="Cytochrome C3"/>
    <property type="match status" value="2"/>
</dbReference>
<feature type="domain" description="Cytochrome c7-like" evidence="2">
    <location>
        <begin position="125"/>
        <end position="181"/>
    </location>
</feature>
<comment type="caution">
    <text evidence="3">The sequence shown here is derived from an EMBL/GenBank/DDBJ whole genome shotgun (WGS) entry which is preliminary data.</text>
</comment>
<keyword evidence="1" id="KW-1133">Transmembrane helix</keyword>
<dbReference type="SUPFAM" id="SSF48695">
    <property type="entry name" value="Multiheme cytochromes"/>
    <property type="match status" value="1"/>
</dbReference>
<evidence type="ECO:0000259" key="2">
    <source>
        <dbReference type="Pfam" id="PF14522"/>
    </source>
</evidence>
<keyword evidence="4" id="KW-1185">Reference proteome</keyword>